<gene>
    <name evidence="3" type="ORF">Scep_004481</name>
</gene>
<dbReference type="EMBL" id="JBBNAG010000002">
    <property type="protein sequence ID" value="KAK9157907.1"/>
    <property type="molecule type" value="Genomic_DNA"/>
</dbReference>
<feature type="compositionally biased region" description="Low complexity" evidence="2">
    <location>
        <begin position="49"/>
        <end position="67"/>
    </location>
</feature>
<keyword evidence="4" id="KW-1185">Reference proteome</keyword>
<feature type="compositionally biased region" description="Low complexity" evidence="2">
    <location>
        <begin position="75"/>
        <end position="84"/>
    </location>
</feature>
<dbReference type="InterPro" id="IPR004252">
    <property type="entry name" value="Probable_transposase_24"/>
</dbReference>
<evidence type="ECO:0000313" key="4">
    <source>
        <dbReference type="Proteomes" id="UP001419268"/>
    </source>
</evidence>
<evidence type="ECO:0000313" key="3">
    <source>
        <dbReference type="EMBL" id="KAK9157907.1"/>
    </source>
</evidence>
<feature type="compositionally biased region" description="Basic and acidic residues" evidence="2">
    <location>
        <begin position="189"/>
        <end position="203"/>
    </location>
</feature>
<dbReference type="Proteomes" id="UP001419268">
    <property type="component" value="Unassembled WGS sequence"/>
</dbReference>
<keyword evidence="1" id="KW-0175">Coiled coil</keyword>
<evidence type="ECO:0000256" key="2">
    <source>
        <dbReference type="SAM" id="MobiDB-lite"/>
    </source>
</evidence>
<evidence type="ECO:0000256" key="1">
    <source>
        <dbReference type="SAM" id="Coils"/>
    </source>
</evidence>
<comment type="caution">
    <text evidence="3">The sequence shown here is derived from an EMBL/GenBank/DDBJ whole genome shotgun (WGS) entry which is preliminary data.</text>
</comment>
<feature type="coiled-coil region" evidence="1">
    <location>
        <begin position="300"/>
        <end position="349"/>
    </location>
</feature>
<proteinExistence type="predicted"/>
<sequence>MVLVPRHHITTHDRSHALLAQHGTIPSSSHHSTPSPPGYVYPHEHGIRPSSSHHATPSPSAHPAHSPGVGDEHTSTPTPHRTSSARLHPSSVAAGKMSLVFKSEYLKEMWKWEYVPQSQRDIYWLRWKVFFTGDLQMSFAIYDAWCRKATIRYTGNIYLIAKKRIAPIYLTDEVFEHYKRMRATDEAFKKKSEQMSTNRKSEMEGPGTGISLHSARSISARQHGDTLDKKLKRRLTRKEMFRHLHTHGHDGQTFVDRRDAELTRRLEEMSTQTPDTSIDEDVVYLEVVPEVKGPYGPHELEELQRDHQRLQETLLKERMERQEQMQRDKMERQEENREMQDRLACMEALLMQHLGIRPHVPPTPRTPLSPVTERFGRQSDDQPGHLTTDIAPSQSTHLDYHQPGHWTDPHRRMPEDRHHLLDDHDEFMYVQRWHFILVLLIEKELTRLLCFEAKFAGEELLEKEEDQQNFVLVKVIREGEDQRLALSHQRRASAIFRGLNNGLGLAVPDLVGRAITVGIRA</sequence>
<feature type="region of interest" description="Disordered" evidence="2">
    <location>
        <begin position="189"/>
        <end position="229"/>
    </location>
</feature>
<dbReference type="Pfam" id="PF03004">
    <property type="entry name" value="Transposase_24"/>
    <property type="match status" value="1"/>
</dbReference>
<feature type="region of interest" description="Disordered" evidence="2">
    <location>
        <begin position="24"/>
        <end position="88"/>
    </location>
</feature>
<feature type="region of interest" description="Disordered" evidence="2">
    <location>
        <begin position="376"/>
        <end position="398"/>
    </location>
</feature>
<name>A0AAP0KUB3_9MAGN</name>
<organism evidence="3 4">
    <name type="scientific">Stephania cephalantha</name>
    <dbReference type="NCBI Taxonomy" id="152367"/>
    <lineage>
        <taxon>Eukaryota</taxon>
        <taxon>Viridiplantae</taxon>
        <taxon>Streptophyta</taxon>
        <taxon>Embryophyta</taxon>
        <taxon>Tracheophyta</taxon>
        <taxon>Spermatophyta</taxon>
        <taxon>Magnoliopsida</taxon>
        <taxon>Ranunculales</taxon>
        <taxon>Menispermaceae</taxon>
        <taxon>Menispermoideae</taxon>
        <taxon>Cissampelideae</taxon>
        <taxon>Stephania</taxon>
    </lineage>
</organism>
<reference evidence="3 4" key="1">
    <citation type="submission" date="2024-01" db="EMBL/GenBank/DDBJ databases">
        <title>Genome assemblies of Stephania.</title>
        <authorList>
            <person name="Yang L."/>
        </authorList>
    </citation>
    <scope>NUCLEOTIDE SEQUENCE [LARGE SCALE GENOMIC DNA]</scope>
    <source>
        <strain evidence="3">JXDWG</strain>
        <tissue evidence="3">Leaf</tissue>
    </source>
</reference>
<accession>A0AAP0KUB3</accession>
<protein>
    <submittedName>
        <fullName evidence="3">Uncharacterized protein</fullName>
    </submittedName>
</protein>
<dbReference type="AlphaFoldDB" id="A0AAP0KUB3"/>